<evidence type="ECO:0000256" key="1">
    <source>
        <dbReference type="SAM" id="Phobius"/>
    </source>
</evidence>
<keyword evidence="1" id="KW-1133">Transmembrane helix</keyword>
<sequence>MRQLIFHPLTPLVLFSISLAVLLITYLIAGSIPSPEFEVIVTFDWGLLLALWIVADARRRTGIPCYDFGFICYLSLPFAIPWYCFWSRGWRGALTLILLVGLFASPYFVSCMVWLWLYG</sequence>
<dbReference type="EMBL" id="CP042913">
    <property type="protein sequence ID" value="QEG33307.1"/>
    <property type="molecule type" value="Genomic_DNA"/>
</dbReference>
<gene>
    <name evidence="2" type="ORF">Pr1d_05680</name>
</gene>
<dbReference type="AlphaFoldDB" id="A0A5B9Q2Q6"/>
<keyword evidence="1" id="KW-0472">Membrane</keyword>
<feature type="transmembrane region" description="Helical" evidence="1">
    <location>
        <begin position="67"/>
        <end position="86"/>
    </location>
</feature>
<dbReference type="RefSeq" id="WP_148072094.1">
    <property type="nucleotide sequence ID" value="NZ_CP042913.1"/>
</dbReference>
<name>A0A5B9Q2Q6_9BACT</name>
<feature type="transmembrane region" description="Helical" evidence="1">
    <location>
        <begin position="92"/>
        <end position="117"/>
    </location>
</feature>
<dbReference type="Proteomes" id="UP000323917">
    <property type="component" value="Chromosome"/>
</dbReference>
<reference evidence="2 3" key="1">
    <citation type="submission" date="2019-08" db="EMBL/GenBank/DDBJ databases">
        <title>Deep-cultivation of Planctomycetes and their phenomic and genomic characterization uncovers novel biology.</title>
        <authorList>
            <person name="Wiegand S."/>
            <person name="Jogler M."/>
            <person name="Boedeker C."/>
            <person name="Pinto D."/>
            <person name="Vollmers J."/>
            <person name="Rivas-Marin E."/>
            <person name="Kohn T."/>
            <person name="Peeters S.H."/>
            <person name="Heuer A."/>
            <person name="Rast P."/>
            <person name="Oberbeckmann S."/>
            <person name="Bunk B."/>
            <person name="Jeske O."/>
            <person name="Meyerdierks A."/>
            <person name="Storesund J.E."/>
            <person name="Kallscheuer N."/>
            <person name="Luecker S."/>
            <person name="Lage O.M."/>
            <person name="Pohl T."/>
            <person name="Merkel B.J."/>
            <person name="Hornburger P."/>
            <person name="Mueller R.-W."/>
            <person name="Bruemmer F."/>
            <person name="Labrenz M."/>
            <person name="Spormann A.M."/>
            <person name="Op den Camp H."/>
            <person name="Overmann J."/>
            <person name="Amann R."/>
            <person name="Jetten M.S.M."/>
            <person name="Mascher T."/>
            <person name="Medema M.H."/>
            <person name="Devos D.P."/>
            <person name="Kaster A.-K."/>
            <person name="Ovreas L."/>
            <person name="Rohde M."/>
            <person name="Galperin M.Y."/>
            <person name="Jogler C."/>
        </authorList>
    </citation>
    <scope>NUCLEOTIDE SEQUENCE [LARGE SCALE GENOMIC DNA]</scope>
    <source>
        <strain evidence="2 3">Pr1d</strain>
    </source>
</reference>
<evidence type="ECO:0000313" key="3">
    <source>
        <dbReference type="Proteomes" id="UP000323917"/>
    </source>
</evidence>
<keyword evidence="1" id="KW-0812">Transmembrane</keyword>
<dbReference type="KEGG" id="bgok:Pr1d_05680"/>
<feature type="transmembrane region" description="Helical" evidence="1">
    <location>
        <begin position="12"/>
        <end position="33"/>
    </location>
</feature>
<dbReference type="OrthoDB" id="6896705at2"/>
<accession>A0A5B9Q2Q6</accession>
<organism evidence="2 3">
    <name type="scientific">Bythopirellula goksoeyrii</name>
    <dbReference type="NCBI Taxonomy" id="1400387"/>
    <lineage>
        <taxon>Bacteria</taxon>
        <taxon>Pseudomonadati</taxon>
        <taxon>Planctomycetota</taxon>
        <taxon>Planctomycetia</taxon>
        <taxon>Pirellulales</taxon>
        <taxon>Lacipirellulaceae</taxon>
        <taxon>Bythopirellula</taxon>
    </lineage>
</organism>
<feature type="transmembrane region" description="Helical" evidence="1">
    <location>
        <begin position="39"/>
        <end position="55"/>
    </location>
</feature>
<proteinExistence type="predicted"/>
<evidence type="ECO:0000313" key="2">
    <source>
        <dbReference type="EMBL" id="QEG33307.1"/>
    </source>
</evidence>
<keyword evidence="3" id="KW-1185">Reference proteome</keyword>
<protein>
    <submittedName>
        <fullName evidence="2">Uncharacterized protein</fullName>
    </submittedName>
</protein>